<feature type="short sequence motif" description="DGA/G" evidence="2">
    <location>
        <begin position="160"/>
        <end position="162"/>
    </location>
</feature>
<dbReference type="GeneTree" id="ENSGT00940000155662"/>
<reference evidence="5 6" key="1">
    <citation type="submission" date="2020-10" db="EMBL/GenBank/DDBJ databases">
        <title>Pygocentrus nattereri (red-bellied piranha) genome, fPygNat1, primary haplotype.</title>
        <authorList>
            <person name="Myers G."/>
            <person name="Meyer A."/>
            <person name="Karagic N."/>
            <person name="Pippel M."/>
            <person name="Winkler S."/>
            <person name="Tracey A."/>
            <person name="Wood J."/>
            <person name="Formenti G."/>
            <person name="Howe K."/>
            <person name="Fedrigo O."/>
            <person name="Jarvis E.D."/>
        </authorList>
    </citation>
    <scope>NUCLEOTIDE SEQUENCE [LARGE SCALE GENOMIC DNA]</scope>
</reference>
<dbReference type="GO" id="GO:0004806">
    <property type="term" value="F:triacylglycerol lipase activity"/>
    <property type="evidence" value="ECO:0007669"/>
    <property type="project" value="TreeGrafter"/>
</dbReference>
<dbReference type="GO" id="GO:0005811">
    <property type="term" value="C:lipid droplet"/>
    <property type="evidence" value="ECO:0007669"/>
    <property type="project" value="TreeGrafter"/>
</dbReference>
<dbReference type="Gene3D" id="3.40.1090.10">
    <property type="entry name" value="Cytosolic phospholipase A2 catalytic domain"/>
    <property type="match status" value="1"/>
</dbReference>
<keyword evidence="3" id="KW-0472">Membrane</keyword>
<dbReference type="GO" id="GO:0019433">
    <property type="term" value="P:triglyceride catabolic process"/>
    <property type="evidence" value="ECO:0007669"/>
    <property type="project" value="TreeGrafter"/>
</dbReference>
<evidence type="ECO:0000256" key="1">
    <source>
        <dbReference type="ARBA" id="ARBA00023098"/>
    </source>
</evidence>
<dbReference type="InterPro" id="IPR002641">
    <property type="entry name" value="PNPLA_dom"/>
</dbReference>
<feature type="transmembrane region" description="Helical" evidence="3">
    <location>
        <begin position="6"/>
        <end position="26"/>
    </location>
</feature>
<comment type="caution">
    <text evidence="2">Lacks conserved residue(s) required for the propagation of feature annotation.</text>
</comment>
<dbReference type="Proteomes" id="UP001501920">
    <property type="component" value="Chromosome 8"/>
</dbReference>
<dbReference type="GO" id="GO:0055088">
    <property type="term" value="P:lipid homeostasis"/>
    <property type="evidence" value="ECO:0007669"/>
    <property type="project" value="TreeGrafter"/>
</dbReference>
<proteinExistence type="predicted"/>
<evidence type="ECO:0000256" key="2">
    <source>
        <dbReference type="PROSITE-ProRule" id="PRU01161"/>
    </source>
</evidence>
<protein>
    <recommendedName>
        <fullName evidence="4">PNPLA domain-containing protein</fullName>
    </recommendedName>
</protein>
<dbReference type="InterPro" id="IPR033562">
    <property type="entry name" value="PLPL"/>
</dbReference>
<dbReference type="PANTHER" id="PTHR12406">
    <property type="entry name" value="CALCIUM-INDEPENDENT PHOSPHOLIPASE A2 IPLA2 -RELATED"/>
    <property type="match status" value="1"/>
</dbReference>
<keyword evidence="3" id="KW-0812">Transmembrane</keyword>
<keyword evidence="2" id="KW-0378">Hydrolase</keyword>
<accession>A0AAR2KSA5</accession>
<keyword evidence="2" id="KW-0442">Lipid degradation</keyword>
<reference evidence="5" key="2">
    <citation type="submission" date="2025-08" db="UniProtKB">
        <authorList>
            <consortium name="Ensembl"/>
        </authorList>
    </citation>
    <scope>IDENTIFICATION</scope>
</reference>
<dbReference type="InterPro" id="IPR016035">
    <property type="entry name" value="Acyl_Trfase/lysoPLipase"/>
</dbReference>
<reference evidence="5" key="3">
    <citation type="submission" date="2025-09" db="UniProtKB">
        <authorList>
            <consortium name="Ensembl"/>
        </authorList>
    </citation>
    <scope>IDENTIFICATION</scope>
</reference>
<evidence type="ECO:0000256" key="3">
    <source>
        <dbReference type="SAM" id="Phobius"/>
    </source>
</evidence>
<keyword evidence="3" id="KW-1133">Transmembrane helix</keyword>
<dbReference type="AlphaFoldDB" id="A0AAR2KSA5"/>
<evidence type="ECO:0000313" key="5">
    <source>
        <dbReference type="Ensembl" id="ENSPNAP00000067155.1"/>
    </source>
</evidence>
<feature type="domain" description="PNPLA" evidence="4">
    <location>
        <begin position="7"/>
        <end position="173"/>
    </location>
</feature>
<dbReference type="Pfam" id="PF01734">
    <property type="entry name" value="Patatin"/>
    <property type="match status" value="1"/>
</dbReference>
<dbReference type="GO" id="GO:0016020">
    <property type="term" value="C:membrane"/>
    <property type="evidence" value="ECO:0007669"/>
    <property type="project" value="TreeGrafter"/>
</dbReference>
<feature type="active site" description="Nucleophile" evidence="2">
    <location>
        <position position="44"/>
    </location>
</feature>
<keyword evidence="6" id="KW-1185">Reference proteome</keyword>
<dbReference type="PANTHER" id="PTHR12406:SF22">
    <property type="entry name" value="1-ACYLGLYCEROL-3-PHOSPHATE O-ACYLTRANSFERASE PNPLA3"/>
    <property type="match status" value="1"/>
</dbReference>
<name>A0AAR2KSA5_PYGNA</name>
<feature type="active site" description="Proton acceptor" evidence="2">
    <location>
        <position position="160"/>
    </location>
</feature>
<dbReference type="GO" id="GO:0005737">
    <property type="term" value="C:cytoplasm"/>
    <property type="evidence" value="ECO:0007669"/>
    <property type="project" value="TreeGrafter"/>
</dbReference>
<dbReference type="SUPFAM" id="SSF52151">
    <property type="entry name" value="FabD/lysophospholipase-like"/>
    <property type="match status" value="1"/>
</dbReference>
<keyword evidence="1 2" id="KW-0443">Lipid metabolism</keyword>
<evidence type="ECO:0000259" key="4">
    <source>
        <dbReference type="PROSITE" id="PS51635"/>
    </source>
</evidence>
<feature type="short sequence motif" description="GXSXG" evidence="2">
    <location>
        <begin position="42"/>
        <end position="46"/>
    </location>
</feature>
<dbReference type="PROSITE" id="PS51635">
    <property type="entry name" value="PNPLA"/>
    <property type="match status" value="1"/>
</dbReference>
<evidence type="ECO:0000313" key="6">
    <source>
        <dbReference type="Proteomes" id="UP001501920"/>
    </source>
</evidence>
<organism evidence="5 6">
    <name type="scientific">Pygocentrus nattereri</name>
    <name type="common">Red-bellied piranha</name>
    <dbReference type="NCBI Taxonomy" id="42514"/>
    <lineage>
        <taxon>Eukaryota</taxon>
        <taxon>Metazoa</taxon>
        <taxon>Chordata</taxon>
        <taxon>Craniata</taxon>
        <taxon>Vertebrata</taxon>
        <taxon>Euteleostomi</taxon>
        <taxon>Actinopterygii</taxon>
        <taxon>Neopterygii</taxon>
        <taxon>Teleostei</taxon>
        <taxon>Ostariophysi</taxon>
        <taxon>Characiformes</taxon>
        <taxon>Characoidei</taxon>
        <taxon>Pygocentrus</taxon>
    </lineage>
</organism>
<dbReference type="Ensembl" id="ENSPNAT00000079273.1">
    <property type="protein sequence ID" value="ENSPNAP00000067155.1"/>
    <property type="gene ID" value="ENSPNAG00000017151.2"/>
</dbReference>
<sequence>MAIFWTISFSGCGFLSIYYLGVYVCLLERAQDLIERTTKICGASSGALIGAMIASKCCKNLMELSKEARKGTLGSMHPSFNLLKLTRKLLVQELPSNAHHMASGRLCVSLTRVSDGQNVLVSEFASKNDLIQVNALICSCFFPLYCGVVPPSYHGTRYVDGALSNNLPYFSLRNTITVSIFSGESDICPYDYPFYFHEVRHSNVSIQVNFANVQRVIQAFFPPEAEVNLPLQPVYE</sequence>